<dbReference type="RefSeq" id="XP_012654270.1">
    <property type="nucleotide sequence ID" value="XM_012798816.1"/>
</dbReference>
<dbReference type="KEGG" id="tet:TTHERM_000410159"/>
<dbReference type="OrthoDB" id="292250at2759"/>
<dbReference type="PRINTS" id="PR00633">
    <property type="entry name" value="RCCNDNSATION"/>
</dbReference>
<evidence type="ECO:0000313" key="5">
    <source>
        <dbReference type="EMBL" id="EWS73194.1"/>
    </source>
</evidence>
<evidence type="ECO:0000256" key="2">
    <source>
        <dbReference type="PROSITE-ProRule" id="PRU00235"/>
    </source>
</evidence>
<evidence type="ECO:0000256" key="1">
    <source>
        <dbReference type="ARBA" id="ARBA00022737"/>
    </source>
</evidence>
<keyword evidence="6" id="KW-1185">Reference proteome</keyword>
<dbReference type="Pfam" id="PF25390">
    <property type="entry name" value="WD40_RLD"/>
    <property type="match status" value="1"/>
</dbReference>
<feature type="repeat" description="RCC1" evidence="2">
    <location>
        <begin position="669"/>
        <end position="744"/>
    </location>
</feature>
<dbReference type="Proteomes" id="UP000009168">
    <property type="component" value="Unassembled WGS sequence"/>
</dbReference>
<reference evidence="6" key="1">
    <citation type="journal article" date="2006" name="PLoS Biol.">
        <title>Macronuclear genome sequence of the ciliate Tetrahymena thermophila, a model eukaryote.</title>
        <authorList>
            <person name="Eisen J.A."/>
            <person name="Coyne R.S."/>
            <person name="Wu M."/>
            <person name="Wu D."/>
            <person name="Thiagarajan M."/>
            <person name="Wortman J.R."/>
            <person name="Badger J.H."/>
            <person name="Ren Q."/>
            <person name="Amedeo P."/>
            <person name="Jones K.M."/>
            <person name="Tallon L.J."/>
            <person name="Delcher A.L."/>
            <person name="Salzberg S.L."/>
            <person name="Silva J.C."/>
            <person name="Haas B.J."/>
            <person name="Majoros W.H."/>
            <person name="Farzad M."/>
            <person name="Carlton J.M."/>
            <person name="Smith R.K. Jr."/>
            <person name="Garg J."/>
            <person name="Pearlman R.E."/>
            <person name="Karrer K.M."/>
            <person name="Sun L."/>
            <person name="Manning G."/>
            <person name="Elde N.C."/>
            <person name="Turkewitz A.P."/>
            <person name="Asai D.J."/>
            <person name="Wilkes D.E."/>
            <person name="Wang Y."/>
            <person name="Cai H."/>
            <person name="Collins K."/>
            <person name="Stewart B.A."/>
            <person name="Lee S.R."/>
            <person name="Wilamowska K."/>
            <person name="Weinberg Z."/>
            <person name="Ruzzo W.L."/>
            <person name="Wloga D."/>
            <person name="Gaertig J."/>
            <person name="Frankel J."/>
            <person name="Tsao C.-C."/>
            <person name="Gorovsky M.A."/>
            <person name="Keeling P.J."/>
            <person name="Waller R.F."/>
            <person name="Patron N.J."/>
            <person name="Cherry J.M."/>
            <person name="Stover N.A."/>
            <person name="Krieger C.J."/>
            <person name="del Toro C."/>
            <person name="Ryder H.F."/>
            <person name="Williamson S.C."/>
            <person name="Barbeau R.A."/>
            <person name="Hamilton E.P."/>
            <person name="Orias E."/>
        </authorList>
    </citation>
    <scope>NUCLEOTIDE SEQUENCE [LARGE SCALE GENOMIC DNA]</scope>
    <source>
        <strain evidence="6">SB210</strain>
    </source>
</reference>
<dbReference type="InterPro" id="IPR051210">
    <property type="entry name" value="Ub_ligase/GEF_domain"/>
</dbReference>
<evidence type="ECO:0000259" key="4">
    <source>
        <dbReference type="Pfam" id="PF25390"/>
    </source>
</evidence>
<dbReference type="InParanoid" id="W7XID0"/>
<feature type="repeat" description="RCC1" evidence="2">
    <location>
        <begin position="338"/>
        <end position="391"/>
    </location>
</feature>
<keyword evidence="1" id="KW-0677">Repeat</keyword>
<dbReference type="Gene3D" id="2.130.10.30">
    <property type="entry name" value="Regulator of chromosome condensation 1/beta-lactamase-inhibitor protein II"/>
    <property type="match status" value="3"/>
</dbReference>
<dbReference type="InterPro" id="IPR000408">
    <property type="entry name" value="Reg_chr_condens"/>
</dbReference>
<organism evidence="5 6">
    <name type="scientific">Tetrahymena thermophila (strain SB210)</name>
    <dbReference type="NCBI Taxonomy" id="312017"/>
    <lineage>
        <taxon>Eukaryota</taxon>
        <taxon>Sar</taxon>
        <taxon>Alveolata</taxon>
        <taxon>Ciliophora</taxon>
        <taxon>Intramacronucleata</taxon>
        <taxon>Oligohymenophorea</taxon>
        <taxon>Hymenostomatida</taxon>
        <taxon>Tetrahymenina</taxon>
        <taxon>Tetrahymenidae</taxon>
        <taxon>Tetrahymena</taxon>
    </lineage>
</organism>
<feature type="domain" description="RCC1-like" evidence="4">
    <location>
        <begin position="320"/>
        <end position="582"/>
    </location>
</feature>
<evidence type="ECO:0000256" key="3">
    <source>
        <dbReference type="SAM" id="MobiDB-lite"/>
    </source>
</evidence>
<evidence type="ECO:0000313" key="6">
    <source>
        <dbReference type="Proteomes" id="UP000009168"/>
    </source>
</evidence>
<dbReference type="EMBL" id="GG662612">
    <property type="protein sequence ID" value="EWS73194.1"/>
    <property type="molecule type" value="Genomic_DNA"/>
</dbReference>
<proteinExistence type="predicted"/>
<dbReference type="InterPro" id="IPR009091">
    <property type="entry name" value="RCC1/BLIP-II"/>
</dbReference>
<gene>
    <name evidence="5" type="ORF">TTHERM_000410159</name>
</gene>
<dbReference type="PANTHER" id="PTHR22870:SF408">
    <property type="entry name" value="OS09G0560450 PROTEIN"/>
    <property type="match status" value="1"/>
</dbReference>
<feature type="repeat" description="RCC1" evidence="2">
    <location>
        <begin position="745"/>
        <end position="797"/>
    </location>
</feature>
<feature type="compositionally biased region" description="Low complexity" evidence="3">
    <location>
        <begin position="1214"/>
        <end position="1229"/>
    </location>
</feature>
<feature type="repeat" description="RCC1" evidence="2">
    <location>
        <begin position="798"/>
        <end position="848"/>
    </location>
</feature>
<feature type="repeat" description="RCC1" evidence="2">
    <location>
        <begin position="868"/>
        <end position="917"/>
    </location>
</feature>
<dbReference type="Pfam" id="PF00415">
    <property type="entry name" value="RCC1"/>
    <property type="match status" value="3"/>
</dbReference>
<dbReference type="SUPFAM" id="SSF50985">
    <property type="entry name" value="RCC1/BLIP-II"/>
    <property type="match status" value="4"/>
</dbReference>
<accession>W7XID0</accession>
<dbReference type="PROSITE" id="PS50012">
    <property type="entry name" value="RCC1_3"/>
    <property type="match status" value="8"/>
</dbReference>
<feature type="repeat" description="RCC1" evidence="2">
    <location>
        <begin position="61"/>
        <end position="119"/>
    </location>
</feature>
<dbReference type="GeneID" id="24438802"/>
<protein>
    <submittedName>
        <fullName evidence="5">Chromosome condensation regulator RCC1 repeat protein</fullName>
    </submittedName>
</protein>
<dbReference type="PANTHER" id="PTHR22870">
    <property type="entry name" value="REGULATOR OF CHROMOSOME CONDENSATION"/>
    <property type="match status" value="1"/>
</dbReference>
<name>W7XID0_TETTS</name>
<feature type="repeat" description="RCC1" evidence="2">
    <location>
        <begin position="392"/>
        <end position="444"/>
    </location>
</feature>
<dbReference type="Pfam" id="PF13540">
    <property type="entry name" value="RCC1_2"/>
    <property type="match status" value="1"/>
</dbReference>
<dbReference type="InterPro" id="IPR058923">
    <property type="entry name" value="RCC1-like_dom"/>
</dbReference>
<feature type="region of interest" description="Disordered" evidence="3">
    <location>
        <begin position="1205"/>
        <end position="1229"/>
    </location>
</feature>
<feature type="repeat" description="RCC1" evidence="2">
    <location>
        <begin position="445"/>
        <end position="497"/>
    </location>
</feature>
<sequence length="2215" mass="258025">MQTKLNENQIRLSGAYKVIDRLYDNPNPTLIPDIFHKRISSGLKHNLAIFYNKTVQDQIQPCLCGWGDNSLQQLGIDLTGNSEASFESPRPIFLEYRKNQYYPLSVSSGLNHSLILAVRSALVEEHQKALNDIEIQSKMGINQQEIMDQLKNDFMEDIKLFYTGRIEYSDLQNQDLCIYEFKQQKQEDYIENFDNGMSIQIKNPDHVNVISNFNSPMESATNLPLLEDVHSENKKITIQLTPNQEIQQLQKQNYLTSKMKTIKRALSREDDSIYLNTPKNNQMYRDSFEINIQSNTKVDYRFIIDEVVEITQIKGFSMFSVIQIACGWSFCMILTRSHQLFSWGDNRSGNLGLGDTRYRIKPSLVLLEFGKPFQVRFIDCQAQHSAAIQLDGKLYTWGQGLNGQLGINAQSNMLLPQRVGGILEQKNITQVSCGVFHMACITNDGFCYTWGSNTNGQLGLDKDLPQINYPCVVERLQSYFIIQVTCGYNNTFFFSQNGRLYGCGSNQHNKIGLDYNNYSKNSKNIYLPVELNNTFLKGVSFSKINDLYIYQIQSSFHSTFALSNKGYLTSWGLNVQGILGRKISTFSSQELCGLDIDYDDKVEGYIPQRYENSFIPNRVQIDYLGFNQQIFVPIYNQQLYRAKKRDFISSEFVDVQLGTFHSMALTNAGELYIWGSNESSQHAVDDLQIEQAYVDQAISKIKINVQTLVTSSLPSLVNFFDIKENRRVSFIACGAEYCMAIENRRKVYGWGKNDQGQLGIGAISTIVHKPTEVQGLEGLLMKQVACGQVHTLFLSEEGCVYSCGSPTDGKLGLGKRDAIQLFPMKIQSLAKIDKVACGYTHSLALGEDVYVDEDFDDFNLLQNEFNKKVVYSWGSAYESKLGHGEKENLFEPNRIQANFSFRDIFAGGHHSAAIDKEHNLIVWGPYIYFGYQKPEEKNKKNYRQDVNEFIRPTLHPRQQLIQQVQKVALGDKYSIVLNNINQIFQWGVFDKTYENKCKENPNLTRNQINESLMINIQKINAPSSTITQIAVANNHAALISKNQLYTWGYDMNTGRLSQGYEFYDQQLEEQKMIDDVYQEDQQENQQKEKAQITDLNNLVEHPQSCQYLNRFMFDKLNIFNTLQKQKHAQLKKKQHHKIQNFEQNKYKESYNDLPQDFQVEEEIEEDDEDGIGVKDIEEDVMADFNDLEKKKRRDQLRKQTEIRIKKQEQRQKQHQLSIQQQQQQTSIQVKSSDIRKRTFMKPSTYKTILYESSMVEQSQSKILGSFNQNTKEFKKFKTLEKMYKTSKNNSPAEKNKMDLSLSLQKHQIVQIDINDFYTDPIRNNTLYQEIMLQGKPELMALIKDEDGYGIFAFNNIINLYDKVLNIQNEVKMDFSKYKEYMEQQIKMKTVIQSKIFKRIQEPPFQISEKSNEKNIISEAYLNHKLSYSYLLTQLTTHPCYLIKIYESKKMKEDDFFNIVKDIFNEIESNTRLQKVYIDICKKVLHLDIRKKSLKNSNFSLDLNKDTSLSYTFVKLFQLLYESFTQNMLINRNFRIFLRQKVLDYCSSDTGSNSIIQQTLFVLKKDIIINIHGHSNEEIIKSVCIQNAYKITQFFDQILPLLNFNANKNDTTIKGALPEKIRELIQFSSDMILKKIGEENEDKLNQKFLYMITSNIFNYCEQNIDRSNLLLKYNFDSIISIFRQFINGDLGESQSEEYQVINTYIKAKEIEKDIIYKKLMGKKKQRKINNGYENITEVYTGSTKYQDDKILVNLSTLSKLTKFLHKNPIYLKQNSSEDFIFQLIEQLSKDTTSFIYQELDQKDEKRVCVKLKNRLFYHFETEGFKRCTDCGIYLPQSHLKSSDHNLIERFLIYNPEEIESLAIQFIKRIPNKSTYDQIFGGKIQFEQFINKQISNFYREGQILDAKALQNFKKKFDNYILQKQNEESYDFESAQQKNPQLEYLQSLKRLLDKKTMQILSYYQKMQSLYRVFFELRKSLQDQIKLIPVKKGQQFLILNNCHFGLANTELQQLLDSNPNSVIEKVQSQLHSKDMSKDIYANIDFFSKHNLNKVIQNIKNQNMSGDFVSIYMFGEYSYNSLKLKKVVKQIDDKIITYISEYVGFKKIKSVEQIEDCLFYIISNFEKNKITIDAVYKEQGSSILNAICGGKKFKQFRIDHFTITPDQLKDMRKQSLTQEGSKLNLKLGYTTFLLKGFLKLIGKIEDNKTIYQQIYISNSL</sequence>
<dbReference type="STRING" id="312017.W7XID0"/>